<dbReference type="InterPro" id="IPR004000">
    <property type="entry name" value="Actin"/>
</dbReference>
<dbReference type="PANTHER" id="PTHR11937">
    <property type="entry name" value="ACTIN"/>
    <property type="match status" value="1"/>
</dbReference>
<dbReference type="SUPFAM" id="SSF53067">
    <property type="entry name" value="Actin-like ATPase domain"/>
    <property type="match status" value="2"/>
</dbReference>
<protein>
    <recommendedName>
        <fullName evidence="4">Actin</fullName>
    </recommendedName>
</protein>
<keyword evidence="3" id="KW-1185">Reference proteome</keyword>
<dbReference type="InterPro" id="IPR043129">
    <property type="entry name" value="ATPase_NBD"/>
</dbReference>
<dbReference type="EMBL" id="PYSW02000013">
    <property type="protein sequence ID" value="KAG2387275.1"/>
    <property type="molecule type" value="Genomic_DNA"/>
</dbReference>
<dbReference type="Gene3D" id="3.90.640.10">
    <property type="entry name" value="Actin, Chain A, domain 4"/>
    <property type="match status" value="1"/>
</dbReference>
<name>A0AA88GQZ6_NAELO</name>
<comment type="caution">
    <text evidence="2">The sequence shown here is derived from an EMBL/GenBank/DDBJ whole genome shotgun (WGS) entry which is preliminary data.</text>
</comment>
<dbReference type="GeneID" id="68094063"/>
<comment type="similarity">
    <text evidence="1">Belongs to the actin family.</text>
</comment>
<organism evidence="2 3">
    <name type="scientific">Naegleria lovaniensis</name>
    <name type="common">Amoeba</name>
    <dbReference type="NCBI Taxonomy" id="51637"/>
    <lineage>
        <taxon>Eukaryota</taxon>
        <taxon>Discoba</taxon>
        <taxon>Heterolobosea</taxon>
        <taxon>Tetramitia</taxon>
        <taxon>Eutetramitia</taxon>
        <taxon>Vahlkampfiidae</taxon>
        <taxon>Naegleria</taxon>
    </lineage>
</organism>
<dbReference type="SMART" id="SM00268">
    <property type="entry name" value="ACTIN"/>
    <property type="match status" value="1"/>
</dbReference>
<proteinExistence type="inferred from homology"/>
<dbReference type="Pfam" id="PF00022">
    <property type="entry name" value="Actin"/>
    <property type="match status" value="1"/>
</dbReference>
<accession>A0AA88GQZ6</accession>
<gene>
    <name evidence="2" type="ORF">C9374_001607</name>
</gene>
<sequence length="422" mass="45949">MPPPKKTSEASSSFSSSSSVKKPILSATNDDVSGPVIVIDLGAYETKVTLSDKTDQIVTFPTVVACPLSSTSSSPSDIIVGDQAIKKCRKSAKKGSSDSDSYVLRYPIQRGLIMDWLQIEAILSFAFESIGVKDPSVYPVLIGLPGTMMPNDHIESIAELLFEIFRVKHVYFELPNVMSFKGASPKNSFGLAVESGSALTYVTPIVDGKPQYGLTRKFTLAGQDATKYAIYVMSKTGFAVDPADEYRVAQHIKTNMAYTCKNLKTEFELFAKNPAEFKQELEMSGEKMTLDKECFLIPEIMFEPGLAGITQAEVSSLPFTIFEAAKLAADNDLNLLGKLLSNIVVGGGNLLFNGMAERIETEVKSLVTKSKLKANVKVVPSRTEDALGAVIGGATWSDKAVNDMDWLTRNEYKQSGVSKFFK</sequence>
<evidence type="ECO:0000313" key="2">
    <source>
        <dbReference type="EMBL" id="KAG2387275.1"/>
    </source>
</evidence>
<dbReference type="AlphaFoldDB" id="A0AA88GQZ6"/>
<evidence type="ECO:0000313" key="3">
    <source>
        <dbReference type="Proteomes" id="UP000816034"/>
    </source>
</evidence>
<evidence type="ECO:0000256" key="1">
    <source>
        <dbReference type="RuleBase" id="RU000487"/>
    </source>
</evidence>
<reference evidence="2 3" key="1">
    <citation type="journal article" date="2018" name="BMC Genomics">
        <title>The genome of Naegleria lovaniensis, the basis for a comparative approach to unravel pathogenicity factors of the human pathogenic amoeba N. fowleri.</title>
        <authorList>
            <person name="Liechti N."/>
            <person name="Schurch N."/>
            <person name="Bruggmann R."/>
            <person name="Wittwer M."/>
        </authorList>
    </citation>
    <scope>NUCLEOTIDE SEQUENCE [LARGE SCALE GENOMIC DNA]</scope>
    <source>
        <strain evidence="2 3">ATCC 30569</strain>
    </source>
</reference>
<dbReference type="Proteomes" id="UP000816034">
    <property type="component" value="Unassembled WGS sequence"/>
</dbReference>
<dbReference type="Gene3D" id="3.30.420.40">
    <property type="match status" value="2"/>
</dbReference>
<evidence type="ECO:0008006" key="4">
    <source>
        <dbReference type="Google" id="ProtNLM"/>
    </source>
</evidence>
<dbReference type="RefSeq" id="XP_044551267.1">
    <property type="nucleotide sequence ID" value="XM_044690933.1"/>
</dbReference>